<sequence>MYVSQNEEISSEDKLGFIMFECGLEGITLKVVKKSQFEHIECELTAETAHFDPAKSHDNSENSDSARSVYTTPKLTESKLPTKHESNHTPKLNEKDRKSKQEDEHVKHDLESEAKENAILAKDSGNVSSCIIEFKVVWFNFAAPPRAPITRKIDYTR</sequence>
<evidence type="ECO:0000259" key="2">
    <source>
        <dbReference type="Pfam" id="PF25039"/>
    </source>
</evidence>
<dbReference type="EMBL" id="JANEYF010000117">
    <property type="protein sequence ID" value="KAJ8972143.1"/>
    <property type="molecule type" value="Genomic_DNA"/>
</dbReference>
<accession>A0AAV8ZW43</accession>
<evidence type="ECO:0000256" key="1">
    <source>
        <dbReference type="SAM" id="MobiDB-lite"/>
    </source>
</evidence>
<feature type="compositionally biased region" description="Basic and acidic residues" evidence="1">
    <location>
        <begin position="76"/>
        <end position="116"/>
    </location>
</feature>
<comment type="caution">
    <text evidence="3">The sequence shown here is derived from an EMBL/GenBank/DDBJ whole genome shotgun (WGS) entry which is preliminary data.</text>
</comment>
<keyword evidence="4" id="KW-1185">Reference proteome</keyword>
<organism evidence="3 4">
    <name type="scientific">Rhamnusium bicolor</name>
    <dbReference type="NCBI Taxonomy" id="1586634"/>
    <lineage>
        <taxon>Eukaryota</taxon>
        <taxon>Metazoa</taxon>
        <taxon>Ecdysozoa</taxon>
        <taxon>Arthropoda</taxon>
        <taxon>Hexapoda</taxon>
        <taxon>Insecta</taxon>
        <taxon>Pterygota</taxon>
        <taxon>Neoptera</taxon>
        <taxon>Endopterygota</taxon>
        <taxon>Coleoptera</taxon>
        <taxon>Polyphaga</taxon>
        <taxon>Cucujiformia</taxon>
        <taxon>Chrysomeloidea</taxon>
        <taxon>Cerambycidae</taxon>
        <taxon>Lepturinae</taxon>
        <taxon>Rhagiini</taxon>
        <taxon>Rhamnusium</taxon>
    </lineage>
</organism>
<dbReference type="Pfam" id="PF25039">
    <property type="entry name" value="BLTP1_M"/>
    <property type="match status" value="1"/>
</dbReference>
<feature type="compositionally biased region" description="Basic and acidic residues" evidence="1">
    <location>
        <begin position="49"/>
        <end position="60"/>
    </location>
</feature>
<dbReference type="Proteomes" id="UP001162156">
    <property type="component" value="Unassembled WGS sequence"/>
</dbReference>
<reference evidence="3" key="1">
    <citation type="journal article" date="2023" name="Insect Mol. Biol.">
        <title>Genome sequencing provides insights into the evolution of gene families encoding plant cell wall-degrading enzymes in longhorned beetles.</title>
        <authorList>
            <person name="Shin N.R."/>
            <person name="Okamura Y."/>
            <person name="Kirsch R."/>
            <person name="Pauchet Y."/>
        </authorList>
    </citation>
    <scope>NUCLEOTIDE SEQUENCE</scope>
    <source>
        <strain evidence="3">RBIC_L_NR</strain>
    </source>
</reference>
<evidence type="ECO:0000313" key="4">
    <source>
        <dbReference type="Proteomes" id="UP001162156"/>
    </source>
</evidence>
<feature type="domain" description="Bridge-like lipid transfer protein family member 1 middle region" evidence="2">
    <location>
        <begin position="10"/>
        <end position="145"/>
    </location>
</feature>
<proteinExistence type="predicted"/>
<evidence type="ECO:0000313" key="3">
    <source>
        <dbReference type="EMBL" id="KAJ8972143.1"/>
    </source>
</evidence>
<name>A0AAV8ZW43_9CUCU</name>
<dbReference type="InterPro" id="IPR056741">
    <property type="entry name" value="BLTP1_M"/>
</dbReference>
<protein>
    <recommendedName>
        <fullName evidence="2">Bridge-like lipid transfer protein family member 1 middle region domain-containing protein</fullName>
    </recommendedName>
</protein>
<dbReference type="AlphaFoldDB" id="A0AAV8ZW43"/>
<feature type="compositionally biased region" description="Polar residues" evidence="1">
    <location>
        <begin position="62"/>
        <end position="75"/>
    </location>
</feature>
<gene>
    <name evidence="3" type="ORF">NQ314_000369</name>
</gene>
<feature type="region of interest" description="Disordered" evidence="1">
    <location>
        <begin position="48"/>
        <end position="116"/>
    </location>
</feature>